<dbReference type="PANTHER" id="PTHR15977">
    <property type="entry name" value="CILIA- AND FLAGELLA-ASSOCIATED PROTEIN 46"/>
    <property type="match status" value="1"/>
</dbReference>
<name>A0A6S7J0F1_PARCT</name>
<evidence type="ECO:0000313" key="1">
    <source>
        <dbReference type="EMBL" id="CAB4023637.1"/>
    </source>
</evidence>
<accession>A0A6S7J0F1</accession>
<evidence type="ECO:0000313" key="2">
    <source>
        <dbReference type="Proteomes" id="UP001152795"/>
    </source>
</evidence>
<comment type="caution">
    <text evidence="1">The sequence shown here is derived from an EMBL/GenBank/DDBJ whole genome shotgun (WGS) entry which is preliminary data.</text>
</comment>
<dbReference type="InterPro" id="IPR039586">
    <property type="entry name" value="CFAP46"/>
</dbReference>
<sequence>MDGSIRSLLQSCRGDSEPESLFEPYEKLKQESDGNVKANVGTDLFVLCAEVACLVQYHKKFEIAEDCIKMYFKHSPPGNQYLCRAYMCQAQIHAPSSTKNPEQIDKAVLYLLKAINFAKQNPRYHFLVYNASVLYWRFCRIFLKPNYKRLLAKSLHQVVKALDDIDDEDYEWRAQLMM</sequence>
<reference evidence="1" key="1">
    <citation type="submission" date="2020-04" db="EMBL/GenBank/DDBJ databases">
        <authorList>
            <person name="Alioto T."/>
            <person name="Alioto T."/>
            <person name="Gomez Garrido J."/>
        </authorList>
    </citation>
    <scope>NUCLEOTIDE SEQUENCE</scope>
    <source>
        <strain evidence="1">A484AB</strain>
    </source>
</reference>
<dbReference type="Pfam" id="PF25439">
    <property type="entry name" value="TPR_CFAP46_N"/>
    <property type="match status" value="1"/>
</dbReference>
<dbReference type="GO" id="GO:0035082">
    <property type="term" value="P:axoneme assembly"/>
    <property type="evidence" value="ECO:0007669"/>
    <property type="project" value="InterPro"/>
</dbReference>
<dbReference type="EMBL" id="CACRXK020012601">
    <property type="protein sequence ID" value="CAB4023637.1"/>
    <property type="molecule type" value="Genomic_DNA"/>
</dbReference>
<protein>
    <submittedName>
        <fullName evidence="1">Uncharacterized protein</fullName>
    </submittedName>
</protein>
<gene>
    <name evidence="1" type="ORF">PACLA_8A012623</name>
</gene>
<dbReference type="PANTHER" id="PTHR15977:SF15">
    <property type="entry name" value="CILIA- AND FLAGELLA-ASSOCIATED PROTEIN 46"/>
    <property type="match status" value="1"/>
</dbReference>
<dbReference type="InterPro" id="IPR057466">
    <property type="entry name" value="CFAP46_TPR"/>
</dbReference>
<dbReference type="GO" id="GO:0060294">
    <property type="term" value="P:cilium movement involved in cell motility"/>
    <property type="evidence" value="ECO:0007669"/>
    <property type="project" value="InterPro"/>
</dbReference>
<organism evidence="1 2">
    <name type="scientific">Paramuricea clavata</name>
    <name type="common">Red gorgonian</name>
    <name type="synonym">Violescent sea-whip</name>
    <dbReference type="NCBI Taxonomy" id="317549"/>
    <lineage>
        <taxon>Eukaryota</taxon>
        <taxon>Metazoa</taxon>
        <taxon>Cnidaria</taxon>
        <taxon>Anthozoa</taxon>
        <taxon>Octocorallia</taxon>
        <taxon>Malacalcyonacea</taxon>
        <taxon>Plexauridae</taxon>
        <taxon>Paramuricea</taxon>
    </lineage>
</organism>
<keyword evidence="2" id="KW-1185">Reference proteome</keyword>
<dbReference type="AlphaFoldDB" id="A0A6S7J0F1"/>
<proteinExistence type="predicted"/>
<dbReference type="Proteomes" id="UP001152795">
    <property type="component" value="Unassembled WGS sequence"/>
</dbReference>
<dbReference type="OrthoDB" id="68437at2759"/>